<comment type="caution">
    <text evidence="1">The sequence shown here is derived from an EMBL/GenBank/DDBJ whole genome shotgun (WGS) entry which is preliminary data.</text>
</comment>
<gene>
    <name evidence="1" type="ORF">SEMRO_274_G105270.1</name>
</gene>
<evidence type="ECO:0000313" key="1">
    <source>
        <dbReference type="EMBL" id="CAB9506639.1"/>
    </source>
</evidence>
<proteinExistence type="predicted"/>
<reference evidence="1" key="1">
    <citation type="submission" date="2020-06" db="EMBL/GenBank/DDBJ databases">
        <authorList>
            <consortium name="Plant Systems Biology data submission"/>
        </authorList>
    </citation>
    <scope>NUCLEOTIDE SEQUENCE</scope>
    <source>
        <strain evidence="1">D6</strain>
    </source>
</reference>
<dbReference type="AlphaFoldDB" id="A0A9N8DTC5"/>
<keyword evidence="2" id="KW-1185">Reference proteome</keyword>
<sequence>MKVSWKVLAATCESQAGDTAATVARIEVKTNGGDTSILKGPVTLQQIGDTTLFRICVHPENKRYNYSVLCLPPDAKWTASPPKKIISMRSRMKAIKQVVSLPPDHHEGFQELVITMPFDGDKGTAFFFCEALVFASQQVLGIILAEELTEN</sequence>
<protein>
    <submittedName>
        <fullName evidence="1">Uncharacterized protein</fullName>
    </submittedName>
</protein>
<accession>A0A9N8DTC5</accession>
<evidence type="ECO:0000313" key="2">
    <source>
        <dbReference type="Proteomes" id="UP001153069"/>
    </source>
</evidence>
<organism evidence="1 2">
    <name type="scientific">Seminavis robusta</name>
    <dbReference type="NCBI Taxonomy" id="568900"/>
    <lineage>
        <taxon>Eukaryota</taxon>
        <taxon>Sar</taxon>
        <taxon>Stramenopiles</taxon>
        <taxon>Ochrophyta</taxon>
        <taxon>Bacillariophyta</taxon>
        <taxon>Bacillariophyceae</taxon>
        <taxon>Bacillariophycidae</taxon>
        <taxon>Naviculales</taxon>
        <taxon>Naviculaceae</taxon>
        <taxon>Seminavis</taxon>
    </lineage>
</organism>
<dbReference type="Proteomes" id="UP001153069">
    <property type="component" value="Unassembled WGS sequence"/>
</dbReference>
<dbReference type="EMBL" id="CAICTM010000273">
    <property type="protein sequence ID" value="CAB9506639.1"/>
    <property type="molecule type" value="Genomic_DNA"/>
</dbReference>
<name>A0A9N8DTC5_9STRA</name>